<dbReference type="EMBL" id="BX284604">
    <property type="protein sequence ID" value="CCD66591.1"/>
    <property type="molecule type" value="Genomic_DNA"/>
</dbReference>
<dbReference type="AGR" id="WB:WBGene00016702"/>
<organism evidence="2 3">
    <name type="scientific">Caenorhabditis elegans</name>
    <dbReference type="NCBI Taxonomy" id="6239"/>
    <lineage>
        <taxon>Eukaryota</taxon>
        <taxon>Metazoa</taxon>
        <taxon>Ecdysozoa</taxon>
        <taxon>Nematoda</taxon>
        <taxon>Chromadorea</taxon>
        <taxon>Rhabditida</taxon>
        <taxon>Rhabditina</taxon>
        <taxon>Rhabditomorpha</taxon>
        <taxon>Rhabditoidea</taxon>
        <taxon>Rhabditidae</taxon>
        <taxon>Peloderinae</taxon>
        <taxon>Caenorhabditis</taxon>
    </lineage>
</organism>
<dbReference type="GeneID" id="183500"/>
<dbReference type="InParanoid" id="Q18650"/>
<dbReference type="UCSC" id="C46A5.6">
    <property type="organism name" value="c. elegans"/>
</dbReference>
<dbReference type="KEGG" id="cel:CELE_C46A5.6"/>
<gene>
    <name evidence="2 4" type="ORF">C46A5.6</name>
    <name evidence="2" type="ORF">CELE_C46A5.6</name>
</gene>
<evidence type="ECO:0000313" key="3">
    <source>
        <dbReference type="Proteomes" id="UP000001940"/>
    </source>
</evidence>
<feature type="compositionally biased region" description="Basic residues" evidence="1">
    <location>
        <begin position="299"/>
        <end position="316"/>
    </location>
</feature>
<feature type="region of interest" description="Disordered" evidence="1">
    <location>
        <begin position="200"/>
        <end position="316"/>
    </location>
</feature>
<dbReference type="HOGENOM" id="CLU_903816_0_0_1"/>
<name>Q18650_CAEEL</name>
<evidence type="ECO:0007829" key="5">
    <source>
        <dbReference type="PeptideAtlas" id="Q18650"/>
    </source>
</evidence>
<dbReference type="CTD" id="183500"/>
<dbReference type="Bgee" id="WBGene00016702">
    <property type="expression patterns" value="Expressed in germ line (C elegans) and 4 other cell types or tissues"/>
</dbReference>
<sequence>MLPLPWWMLGVGPEEEADESSDYDMVDGHSIEVQESVPTTPVSVFHTPSQSSIIDISDQLVDLPTFLKVAKRRSSTVLETATPAKTPKIQLSERRRKFQRNDTEVMIKTGEPVVDCDETLGLNWLFDTDYPRDAGSGDLLNSTFRIDHRNHGEGTSQITESPKNRDFPLFFSSFDDTTVLFNTTIAGDIDVNERNQASGDWIFRKDKSPTNDPIENDQETDEKTKSELGDGGEIVFKEPVQSTKKTRGRKRGTSVRIEKLSTSRRTSAKKKEEKQKETETFDADKNENPSTPTAPPTMTRRHTPSRKAKTNRTFRL</sequence>
<dbReference type="PaxDb" id="6239-C46A5.6"/>
<protein>
    <submittedName>
        <fullName evidence="2">Uncharacterized protein</fullName>
    </submittedName>
</protein>
<feature type="compositionally biased region" description="Basic residues" evidence="1">
    <location>
        <begin position="244"/>
        <end position="253"/>
    </location>
</feature>
<keyword evidence="5" id="KW-1267">Proteomics identification</keyword>
<dbReference type="PIR" id="T29812">
    <property type="entry name" value="T29812"/>
</dbReference>
<evidence type="ECO:0000313" key="4">
    <source>
        <dbReference type="WormBase" id="C46A5.6"/>
    </source>
</evidence>
<dbReference type="AlphaFoldDB" id="Q18650"/>
<evidence type="ECO:0000313" key="2">
    <source>
        <dbReference type="EMBL" id="CCD66591.1"/>
    </source>
</evidence>
<dbReference type="OrthoDB" id="5850933at2759"/>
<dbReference type="PeptideAtlas" id="Q18650"/>
<dbReference type="RefSeq" id="NP_501275.1">
    <property type="nucleotide sequence ID" value="NM_068874.3"/>
</dbReference>
<dbReference type="WormBase" id="C46A5.6">
    <property type="protein sequence ID" value="CE08756"/>
    <property type="gene ID" value="WBGene00016702"/>
</dbReference>
<dbReference type="OMA" id="EESTHEV"/>
<keyword evidence="3" id="KW-1185">Reference proteome</keyword>
<reference evidence="2 3" key="1">
    <citation type="journal article" date="1998" name="Science">
        <title>Genome sequence of the nematode C. elegans: a platform for investigating biology.</title>
        <authorList>
            <consortium name="The C. elegans sequencing consortium"/>
            <person name="Sulson J.E."/>
            <person name="Waterston R."/>
        </authorList>
    </citation>
    <scope>NUCLEOTIDE SEQUENCE [LARGE SCALE GENOMIC DNA]</scope>
    <source>
        <strain evidence="2 3">Bristol N2</strain>
    </source>
</reference>
<accession>Q18650</accession>
<dbReference type="STRING" id="6239.C46A5.6.1"/>
<dbReference type="FunCoup" id="Q18650">
    <property type="interactions" value="1327"/>
</dbReference>
<feature type="compositionally biased region" description="Basic and acidic residues" evidence="1">
    <location>
        <begin position="269"/>
        <end position="287"/>
    </location>
</feature>
<dbReference type="eggNOG" id="ENOG502THUS">
    <property type="taxonomic scope" value="Eukaryota"/>
</dbReference>
<dbReference type="Proteomes" id="UP000001940">
    <property type="component" value="Chromosome IV"/>
</dbReference>
<proteinExistence type="evidence at protein level"/>
<evidence type="ECO:0000256" key="1">
    <source>
        <dbReference type="SAM" id="MobiDB-lite"/>
    </source>
</evidence>